<keyword evidence="3" id="KW-1185">Reference proteome</keyword>
<dbReference type="Proteomes" id="UP000053611">
    <property type="component" value="Unassembled WGS sequence"/>
</dbReference>
<feature type="region of interest" description="Disordered" evidence="1">
    <location>
        <begin position="78"/>
        <end position="115"/>
    </location>
</feature>
<feature type="compositionally biased region" description="Basic residues" evidence="1">
    <location>
        <begin position="91"/>
        <end position="100"/>
    </location>
</feature>
<feature type="region of interest" description="Disordered" evidence="1">
    <location>
        <begin position="37"/>
        <end position="63"/>
    </location>
</feature>
<sequence length="221" mass="24266">MGFLHLPRPNKKARVSLDRPTSWLVLPDWLDSKSTSSPFSHLATSRSSPTANSPQPRTRASRSLSKRIIERWASNFAPTDKRTVPGTHPIGTRRTKHTGRRTMSPETTMSLPPGAAAPMLGRVLDYDLNDTAFFSRPSIHFRSDEGGEPTIRCMSMSLDAYISGPHVSAHNNVSAVFRDGLDARERGPNFWRHCGSRVGGRKGDWGTARKSMGPGTGLCGD</sequence>
<accession>A0A0J0XSZ8</accession>
<dbReference type="RefSeq" id="XP_018280691.1">
    <property type="nucleotide sequence ID" value="XM_018420069.1"/>
</dbReference>
<evidence type="ECO:0000313" key="2">
    <source>
        <dbReference type="EMBL" id="KLT44200.1"/>
    </source>
</evidence>
<protein>
    <submittedName>
        <fullName evidence="2">Uncharacterized protein</fullName>
    </submittedName>
</protein>
<dbReference type="EMBL" id="KQ087188">
    <property type="protein sequence ID" value="KLT44200.1"/>
    <property type="molecule type" value="Genomic_DNA"/>
</dbReference>
<dbReference type="AlphaFoldDB" id="A0A0J0XSZ8"/>
<name>A0A0J0XSZ8_9TREE</name>
<proteinExistence type="predicted"/>
<evidence type="ECO:0000313" key="3">
    <source>
        <dbReference type="Proteomes" id="UP000053611"/>
    </source>
</evidence>
<organism evidence="2 3">
    <name type="scientific">Cutaneotrichosporon oleaginosum</name>
    <dbReference type="NCBI Taxonomy" id="879819"/>
    <lineage>
        <taxon>Eukaryota</taxon>
        <taxon>Fungi</taxon>
        <taxon>Dikarya</taxon>
        <taxon>Basidiomycota</taxon>
        <taxon>Agaricomycotina</taxon>
        <taxon>Tremellomycetes</taxon>
        <taxon>Trichosporonales</taxon>
        <taxon>Trichosporonaceae</taxon>
        <taxon>Cutaneotrichosporon</taxon>
    </lineage>
</organism>
<dbReference type="GeneID" id="28980672"/>
<reference evidence="2 3" key="1">
    <citation type="submission" date="2015-03" db="EMBL/GenBank/DDBJ databases">
        <title>Genomics and transcriptomics of the oil-accumulating basidiomycete yeast T. oleaginosus allow insights into substrate utilization and the diverse evolutionary trajectories of mating systems in fungi.</title>
        <authorList>
            <consortium name="DOE Joint Genome Institute"/>
            <person name="Kourist R."/>
            <person name="Kracht O."/>
            <person name="Bracharz F."/>
            <person name="Lipzen A."/>
            <person name="Nolan M."/>
            <person name="Ohm R."/>
            <person name="Grigoriev I."/>
            <person name="Sun S."/>
            <person name="Heitman J."/>
            <person name="Bruck T."/>
            <person name="Nowrousian M."/>
        </authorList>
    </citation>
    <scope>NUCLEOTIDE SEQUENCE [LARGE SCALE GENOMIC DNA]</scope>
    <source>
        <strain evidence="2 3">IBC0246</strain>
    </source>
</reference>
<gene>
    <name evidence="2" type="ORF">CC85DRAFT_23338</name>
</gene>
<evidence type="ECO:0000256" key="1">
    <source>
        <dbReference type="SAM" id="MobiDB-lite"/>
    </source>
</evidence>